<organism evidence="1 2">
    <name type="scientific">Rhizobium lemnae</name>
    <dbReference type="NCBI Taxonomy" id="1214924"/>
    <lineage>
        <taxon>Bacteria</taxon>
        <taxon>Pseudomonadati</taxon>
        <taxon>Pseudomonadota</taxon>
        <taxon>Alphaproteobacteria</taxon>
        <taxon>Hyphomicrobiales</taxon>
        <taxon>Rhizobiaceae</taxon>
        <taxon>Rhizobium/Agrobacterium group</taxon>
        <taxon>Rhizobium</taxon>
    </lineage>
</organism>
<dbReference type="RefSeq" id="WP_247262231.1">
    <property type="nucleotide sequence ID" value="NZ_JALJQZ010000040.1"/>
</dbReference>
<dbReference type="Proteomes" id="UP001595697">
    <property type="component" value="Unassembled WGS sequence"/>
</dbReference>
<proteinExistence type="predicted"/>
<name>A0ABV8EET5_9HYPH</name>
<dbReference type="EMBL" id="JBHSBD010000097">
    <property type="protein sequence ID" value="MFC3970149.1"/>
    <property type="molecule type" value="Genomic_DNA"/>
</dbReference>
<keyword evidence="2" id="KW-1185">Reference proteome</keyword>
<reference evidence="2" key="1">
    <citation type="journal article" date="2019" name="Int. J. Syst. Evol. Microbiol.">
        <title>The Global Catalogue of Microorganisms (GCM) 10K type strain sequencing project: providing services to taxonomists for standard genome sequencing and annotation.</title>
        <authorList>
            <consortium name="The Broad Institute Genomics Platform"/>
            <consortium name="The Broad Institute Genome Sequencing Center for Infectious Disease"/>
            <person name="Wu L."/>
            <person name="Ma J."/>
        </authorList>
    </citation>
    <scope>NUCLEOTIDE SEQUENCE [LARGE SCALE GENOMIC DNA]</scope>
    <source>
        <strain evidence="2">TBRC 5781</strain>
    </source>
</reference>
<evidence type="ECO:0000313" key="1">
    <source>
        <dbReference type="EMBL" id="MFC3970149.1"/>
    </source>
</evidence>
<gene>
    <name evidence="1" type="ORF">ACFOVS_18845</name>
</gene>
<evidence type="ECO:0008006" key="3">
    <source>
        <dbReference type="Google" id="ProtNLM"/>
    </source>
</evidence>
<protein>
    <recommendedName>
        <fullName evidence="3">Nucleotidyltransferase</fullName>
    </recommendedName>
</protein>
<evidence type="ECO:0000313" key="2">
    <source>
        <dbReference type="Proteomes" id="UP001595697"/>
    </source>
</evidence>
<comment type="caution">
    <text evidence="1">The sequence shown here is derived from an EMBL/GenBank/DDBJ whole genome shotgun (WGS) entry which is preliminary data.</text>
</comment>
<sequence>MNLPKIRRLSEKEDLDFVITSAGGCRAHPDSGRRLSLRNSDYVLGKSIIELKLIEEERLEKREVQTKIAKLFTPTDTGRPVVVIDPSKLDDKGQRDYAGIMRGPIKTAVKSASGQLRQSREEIDPTATSVLFVVNNGLAAMRHEELLEHVVGRAKNDTSEIDAVVVAGCYLHGDGFDTFALWPIDYVLINEDRTFRDFEVLRDGWNKLAGRHMTEFVTGRHAETANKEPQLDVVFDVDGCTYVKPAVPIGVPSKFFGEKRPRYNQKTFDQVGPAAVTVPRLSPVEYNRIRPALKGDPLFSSIEVWQSHFEEAMENSTPSLPVVPVDITRGGWEAWKRKNPGVTGTESLRLAANYAFCVRASKLVHAAKSVTKRLPQKEVGDFKRL</sequence>
<accession>A0ABV8EET5</accession>